<dbReference type="Proteomes" id="UP000266389">
    <property type="component" value="Unassembled WGS sequence"/>
</dbReference>
<evidence type="ECO:0000313" key="2">
    <source>
        <dbReference type="EMBL" id="RFM24108.1"/>
    </source>
</evidence>
<evidence type="ECO:0000313" key="3">
    <source>
        <dbReference type="Proteomes" id="UP000266389"/>
    </source>
</evidence>
<sequence>MRAYIISVISPVFCLLLVAGLHAGCSGCKKDEDLGLKKLGDSALIAQQKLMEEYQKTLVDPQQRSNEIQIEKKVTYTDAPSPEADKAGGMQLAKPKFDYAMLDEAMENLQESLIPTVKANASRLGKTGGAIAFSLVITPDGKVKQINISQNDLDEQTANAVRAVINRTKFPTWNAAELKEYKSEKIKIQF</sequence>
<dbReference type="EMBL" id="PHFL01000046">
    <property type="protein sequence ID" value="RFM24108.1"/>
    <property type="molecule type" value="Genomic_DNA"/>
</dbReference>
<evidence type="ECO:0000256" key="1">
    <source>
        <dbReference type="SAM" id="SignalP"/>
    </source>
</evidence>
<name>A0A395M1L5_9BACT</name>
<gene>
    <name evidence="2" type="ORF">D0433_07390</name>
</gene>
<feature type="signal peptide" evidence="1">
    <location>
        <begin position="1"/>
        <end position="23"/>
    </location>
</feature>
<dbReference type="AlphaFoldDB" id="A0A395M1L5"/>
<protein>
    <recommendedName>
        <fullName evidence="4">TonB family protein</fullName>
    </recommendedName>
</protein>
<feature type="chain" id="PRO_5017327574" description="TonB family protein" evidence="1">
    <location>
        <begin position="24"/>
        <end position="190"/>
    </location>
</feature>
<accession>A0A395M1L5</accession>
<reference evidence="2 3" key="1">
    <citation type="journal article" date="2011" name="ISME J.">
        <title>Community ecology of hot spring cyanobacterial mats: predominant populations and their functional potential.</title>
        <authorList>
            <person name="Klatt C.G."/>
            <person name="Wood J.M."/>
            <person name="Rusch D.B."/>
            <person name="Bateson M.M."/>
            <person name="Hamamura N."/>
            <person name="Heidelberg J.F."/>
            <person name="Grossman A.R."/>
            <person name="Bhaya D."/>
            <person name="Cohan F.M."/>
            <person name="Kuhl M."/>
            <person name="Bryant D.A."/>
            <person name="Ward D.M."/>
        </authorList>
    </citation>
    <scope>NUCLEOTIDE SEQUENCE [LARGE SCALE GENOMIC DNA]</scope>
    <source>
        <strain evidence="2">OS</strain>
    </source>
</reference>
<evidence type="ECO:0008006" key="4">
    <source>
        <dbReference type="Google" id="ProtNLM"/>
    </source>
</evidence>
<proteinExistence type="predicted"/>
<comment type="caution">
    <text evidence="2">The sequence shown here is derived from an EMBL/GenBank/DDBJ whole genome shotgun (WGS) entry which is preliminary data.</text>
</comment>
<keyword evidence="1" id="KW-0732">Signal</keyword>
<organism evidence="2 3">
    <name type="scientific">Candidatus Thermochlorobacter aerophilus</name>
    <dbReference type="NCBI Taxonomy" id="1868324"/>
    <lineage>
        <taxon>Bacteria</taxon>
        <taxon>Pseudomonadati</taxon>
        <taxon>Chlorobiota</taxon>
        <taxon>Chlorobiia</taxon>
        <taxon>Chlorobiales</taxon>
        <taxon>Candidatus Thermochlorobacteriaceae</taxon>
        <taxon>Candidatus Thermochlorobacter</taxon>
    </lineage>
</organism>